<evidence type="ECO:0000313" key="3">
    <source>
        <dbReference type="RefSeq" id="XP_008570784.1"/>
    </source>
</evidence>
<dbReference type="Gene3D" id="3.40.50.10180">
    <property type="entry name" value="Glycerate kinase, MOFRL-like N-terminal domain"/>
    <property type="match status" value="1"/>
</dbReference>
<evidence type="ECO:0000313" key="2">
    <source>
        <dbReference type="Proteomes" id="UP000694923"/>
    </source>
</evidence>
<dbReference type="InterPro" id="IPR039760">
    <property type="entry name" value="MOFRL_protein"/>
</dbReference>
<dbReference type="GO" id="GO:0016301">
    <property type="term" value="F:kinase activity"/>
    <property type="evidence" value="ECO:0007669"/>
    <property type="project" value="UniProtKB-KW"/>
</dbReference>
<evidence type="ECO:0000259" key="1">
    <source>
        <dbReference type="Pfam" id="PF13660"/>
    </source>
</evidence>
<dbReference type="Pfam" id="PF13660">
    <property type="entry name" value="DUF4147"/>
    <property type="match status" value="1"/>
</dbReference>
<organism evidence="2 3">
    <name type="scientific">Galeopterus variegatus</name>
    <name type="common">Malayan flying lemur</name>
    <name type="synonym">Cynocephalus variegatus</name>
    <dbReference type="NCBI Taxonomy" id="482537"/>
    <lineage>
        <taxon>Eukaryota</taxon>
        <taxon>Metazoa</taxon>
        <taxon>Chordata</taxon>
        <taxon>Craniata</taxon>
        <taxon>Vertebrata</taxon>
        <taxon>Euteleostomi</taxon>
        <taxon>Mammalia</taxon>
        <taxon>Eutheria</taxon>
        <taxon>Euarchontoglires</taxon>
        <taxon>Dermoptera</taxon>
        <taxon>Cynocephalidae</taxon>
        <taxon>Galeopterus</taxon>
    </lineage>
</organism>
<dbReference type="Proteomes" id="UP000694923">
    <property type="component" value="Unplaced"/>
</dbReference>
<protein>
    <submittedName>
        <fullName evidence="3">Glycerate kinase isoform X2</fullName>
    </submittedName>
</protein>
<feature type="domain" description="MOFRL-associated" evidence="1">
    <location>
        <begin position="38"/>
        <end position="178"/>
    </location>
</feature>
<name>A0ABM0QQZ3_GALVR</name>
<dbReference type="InterPro" id="IPR038614">
    <property type="entry name" value="GK_N_sf"/>
</dbReference>
<dbReference type="GeneID" id="103590343"/>
<keyword evidence="3" id="KW-0418">Kinase</keyword>
<proteinExistence type="predicted"/>
<dbReference type="PANTHER" id="PTHR12227">
    <property type="entry name" value="GLYCERATE KINASE"/>
    <property type="match status" value="1"/>
</dbReference>
<dbReference type="RefSeq" id="XP_008570784.1">
    <property type="nucleotide sequence ID" value="XM_008572562.1"/>
</dbReference>
<dbReference type="SUPFAM" id="SSF82544">
    <property type="entry name" value="GckA/TtuD-like"/>
    <property type="match status" value="1"/>
</dbReference>
<dbReference type="PANTHER" id="PTHR12227:SF0">
    <property type="entry name" value="GLYCERATE KINASE"/>
    <property type="match status" value="1"/>
</dbReference>
<accession>A0ABM0QQZ3</accession>
<dbReference type="InterPro" id="IPR025286">
    <property type="entry name" value="MOFRL_assoc_dom"/>
</dbReference>
<gene>
    <name evidence="3" type="primary">GLYCTK</name>
</gene>
<keyword evidence="2" id="KW-1185">Reference proteome</keyword>
<keyword evidence="3" id="KW-0808">Transferase</keyword>
<reference evidence="3" key="1">
    <citation type="submission" date="2025-08" db="UniProtKB">
        <authorList>
            <consortium name="RefSeq"/>
        </authorList>
    </citation>
    <scope>IDENTIFICATION</scope>
</reference>
<sequence>MAAALQVLPCLTRAPLRPLLLRRPVVRLASGMALAEQAQQLFQSAVGAVLPGPMLHRALSLDPGGRQLKVRDRSFQLRQNLYLVGFGKAVLGMAAAAEELLGQHLVQGVISIPKGIRAAMEHASKWEMLLKPHSRVQVFEGAEDNLPDRDALRAALAIRQLAEGLTADDLLLVLISGGEPDPVRCGGGPCGGDCQRPHCGQCPQRARLPAYPQSLWPSCCPATFREDCAGSG</sequence>